<evidence type="ECO:0000259" key="1">
    <source>
        <dbReference type="Pfam" id="PF00534"/>
    </source>
</evidence>
<accession>A0A511YAV7</accession>
<dbReference type="RefSeq" id="WP_157963377.1">
    <property type="nucleotide sequence ID" value="NZ_BJYI01000007.1"/>
</dbReference>
<protein>
    <recommendedName>
        <fullName evidence="1">Glycosyl transferase family 1 domain-containing protein</fullName>
    </recommendedName>
</protein>
<dbReference type="Gene3D" id="3.40.50.2000">
    <property type="entry name" value="Glycogen Phosphorylase B"/>
    <property type="match status" value="2"/>
</dbReference>
<dbReference type="PANTHER" id="PTHR12526:SF630">
    <property type="entry name" value="GLYCOSYLTRANSFERASE"/>
    <property type="match status" value="1"/>
</dbReference>
<dbReference type="Pfam" id="PF00534">
    <property type="entry name" value="Glycos_transf_1"/>
    <property type="match status" value="1"/>
</dbReference>
<comment type="caution">
    <text evidence="2">The sequence shown here is derived from an EMBL/GenBank/DDBJ whole genome shotgun (WGS) entry which is preliminary data.</text>
</comment>
<name>A0A511YAV7_9FLAO</name>
<dbReference type="GO" id="GO:0016757">
    <property type="term" value="F:glycosyltransferase activity"/>
    <property type="evidence" value="ECO:0007669"/>
    <property type="project" value="InterPro"/>
</dbReference>
<dbReference type="PANTHER" id="PTHR12526">
    <property type="entry name" value="GLYCOSYLTRANSFERASE"/>
    <property type="match status" value="1"/>
</dbReference>
<organism evidence="2 3">
    <name type="scientific">Chryseobacterium lathyri</name>
    <dbReference type="NCBI Taxonomy" id="395933"/>
    <lineage>
        <taxon>Bacteria</taxon>
        <taxon>Pseudomonadati</taxon>
        <taxon>Bacteroidota</taxon>
        <taxon>Flavobacteriia</taxon>
        <taxon>Flavobacteriales</taxon>
        <taxon>Weeksellaceae</taxon>
        <taxon>Chryseobacterium group</taxon>
        <taxon>Chryseobacterium</taxon>
    </lineage>
</organism>
<dbReference type="InterPro" id="IPR001296">
    <property type="entry name" value="Glyco_trans_1"/>
</dbReference>
<reference evidence="2 3" key="1">
    <citation type="submission" date="2019-07" db="EMBL/GenBank/DDBJ databases">
        <title>Whole genome shotgun sequence of Chryseobacterium lathyri NBRC 105250.</title>
        <authorList>
            <person name="Hosoyama A."/>
            <person name="Uohara A."/>
            <person name="Ohji S."/>
            <person name="Ichikawa N."/>
        </authorList>
    </citation>
    <scope>NUCLEOTIDE SEQUENCE [LARGE SCALE GENOMIC DNA]</scope>
    <source>
        <strain evidence="2 3">NBRC 105250</strain>
    </source>
</reference>
<dbReference type="AlphaFoldDB" id="A0A511YAV7"/>
<dbReference type="SUPFAM" id="SSF53756">
    <property type="entry name" value="UDP-Glycosyltransferase/glycogen phosphorylase"/>
    <property type="match status" value="1"/>
</dbReference>
<dbReference type="CDD" id="cd03801">
    <property type="entry name" value="GT4_PimA-like"/>
    <property type="match status" value="1"/>
</dbReference>
<gene>
    <name evidence="2" type="ORF">CLA01_24090</name>
</gene>
<dbReference type="EMBL" id="BJYI01000007">
    <property type="protein sequence ID" value="GEN72337.1"/>
    <property type="molecule type" value="Genomic_DNA"/>
</dbReference>
<evidence type="ECO:0000313" key="2">
    <source>
        <dbReference type="EMBL" id="GEN72337.1"/>
    </source>
</evidence>
<proteinExistence type="predicted"/>
<feature type="domain" description="Glycosyl transferase family 1" evidence="1">
    <location>
        <begin position="182"/>
        <end position="331"/>
    </location>
</feature>
<evidence type="ECO:0000313" key="3">
    <source>
        <dbReference type="Proteomes" id="UP000321150"/>
    </source>
</evidence>
<sequence length="357" mass="41049">MAKKGINIHVLMVYPALTECPEQGVFEGVKYTFLSDKKYYNGNFLDKLYFRFFGLNNIRKFIFTEKVDAVLSYHDNFLTNFFVKLFTLLTSIPFVIDKTEYPYGYFQMSKMRQLLERLNLYLFDGFIVISNTLRDFYSKISKNVFLLPMTIDPDRFDGVSGGEERGQYISLTFGVHNRDGLFDSIITFHKYLNKSQKKSFKLYLIGDYNTLCENFPECYAIKTYVQENGLEDRVLFLGRKPIEEVPVILSGAQCLITTPTKYVSGGFPTKLGEYMLSGVPIVATKAGEISEYVTNNYDIFLCNVGDLDCMADKIIFIENHPEKAMIVGQNALNTAKFKFNANTYIKGMLEFLNSIKK</sequence>
<dbReference type="Proteomes" id="UP000321150">
    <property type="component" value="Unassembled WGS sequence"/>
</dbReference>